<dbReference type="Gene3D" id="3.40.50.1970">
    <property type="match status" value="1"/>
</dbReference>
<accession>A0A9P7ZV53</accession>
<name>A0A9P7ZV53_9HYPO</name>
<dbReference type="OrthoDB" id="3360544at2759"/>
<evidence type="ECO:0000259" key="3">
    <source>
        <dbReference type="Pfam" id="PF00465"/>
    </source>
</evidence>
<dbReference type="GO" id="GO:0046872">
    <property type="term" value="F:metal ion binding"/>
    <property type="evidence" value="ECO:0007669"/>
    <property type="project" value="InterPro"/>
</dbReference>
<dbReference type="Pfam" id="PF00465">
    <property type="entry name" value="Fe-ADH"/>
    <property type="match status" value="1"/>
</dbReference>
<dbReference type="RefSeq" id="XP_046122305.1">
    <property type="nucleotide sequence ID" value="XM_046264511.1"/>
</dbReference>
<proteinExistence type="predicted"/>
<gene>
    <name evidence="4" type="ORF">F5Z01DRAFT_670101</name>
</gene>
<feature type="compositionally biased region" description="Low complexity" evidence="2">
    <location>
        <begin position="1"/>
        <end position="20"/>
    </location>
</feature>
<dbReference type="SUPFAM" id="SSF56796">
    <property type="entry name" value="Dehydroquinate synthase-like"/>
    <property type="match status" value="1"/>
</dbReference>
<evidence type="ECO:0000256" key="1">
    <source>
        <dbReference type="ARBA" id="ARBA00023002"/>
    </source>
</evidence>
<evidence type="ECO:0000256" key="2">
    <source>
        <dbReference type="SAM" id="MobiDB-lite"/>
    </source>
</evidence>
<organism evidence="4 5">
    <name type="scientific">Emericellopsis atlantica</name>
    <dbReference type="NCBI Taxonomy" id="2614577"/>
    <lineage>
        <taxon>Eukaryota</taxon>
        <taxon>Fungi</taxon>
        <taxon>Dikarya</taxon>
        <taxon>Ascomycota</taxon>
        <taxon>Pezizomycotina</taxon>
        <taxon>Sordariomycetes</taxon>
        <taxon>Hypocreomycetidae</taxon>
        <taxon>Hypocreales</taxon>
        <taxon>Bionectriaceae</taxon>
        <taxon>Emericellopsis</taxon>
    </lineage>
</organism>
<evidence type="ECO:0000313" key="4">
    <source>
        <dbReference type="EMBL" id="KAG9258381.1"/>
    </source>
</evidence>
<comment type="caution">
    <text evidence="4">The sequence shown here is derived from an EMBL/GenBank/DDBJ whole genome shotgun (WGS) entry which is preliminary data.</text>
</comment>
<feature type="region of interest" description="Disordered" evidence="2">
    <location>
        <begin position="1"/>
        <end position="23"/>
    </location>
</feature>
<keyword evidence="5" id="KW-1185">Reference proteome</keyword>
<reference evidence="4" key="1">
    <citation type="journal article" date="2021" name="IMA Fungus">
        <title>Genomic characterization of three marine fungi, including Emericellopsis atlantica sp. nov. with signatures of a generalist lifestyle and marine biomass degradation.</title>
        <authorList>
            <person name="Hagestad O.C."/>
            <person name="Hou L."/>
            <person name="Andersen J.H."/>
            <person name="Hansen E.H."/>
            <person name="Altermark B."/>
            <person name="Li C."/>
            <person name="Kuhnert E."/>
            <person name="Cox R.J."/>
            <person name="Crous P.W."/>
            <person name="Spatafora J.W."/>
            <person name="Lail K."/>
            <person name="Amirebrahimi M."/>
            <person name="Lipzen A."/>
            <person name="Pangilinan J."/>
            <person name="Andreopoulos W."/>
            <person name="Hayes R.D."/>
            <person name="Ng V."/>
            <person name="Grigoriev I.V."/>
            <person name="Jackson S.A."/>
            <person name="Sutton T.D.S."/>
            <person name="Dobson A.D.W."/>
            <person name="Rama T."/>
        </authorList>
    </citation>
    <scope>NUCLEOTIDE SEQUENCE</scope>
    <source>
        <strain evidence="4">TS7</strain>
    </source>
</reference>
<feature type="compositionally biased region" description="Basic and acidic residues" evidence="2">
    <location>
        <begin position="177"/>
        <end position="187"/>
    </location>
</feature>
<sequence>MTSTLSSPSTTTTPRLALSTEDTGITVPSVSTSSSIKCSASRSRSGCSPRSPTCAASTASPKVVFGAGAISRLPTELGSLRLNAPLVVSSPSRISLARKVQSLIPNLDSRILDAALVNVPQKVVDDAVARISGRDSVISVGGGSAVGLAIAISQKKGIPHICIPTTYSGSEMPLAGDSRRRSLEGRRSRGSSSVSRVHTGRPTIIIYDEDLTNTSTSMTFTAPSEAHADLRRQSEDDSQWSYLHLAGV</sequence>
<dbReference type="Proteomes" id="UP000887229">
    <property type="component" value="Unassembled WGS sequence"/>
</dbReference>
<dbReference type="GO" id="GO:0016491">
    <property type="term" value="F:oxidoreductase activity"/>
    <property type="evidence" value="ECO:0007669"/>
    <property type="project" value="UniProtKB-KW"/>
</dbReference>
<evidence type="ECO:0000313" key="5">
    <source>
        <dbReference type="Proteomes" id="UP000887229"/>
    </source>
</evidence>
<protein>
    <recommendedName>
        <fullName evidence="3">Alcohol dehydrogenase iron-type/glycerol dehydrogenase GldA domain-containing protein</fullName>
    </recommendedName>
</protein>
<dbReference type="InterPro" id="IPR001670">
    <property type="entry name" value="ADH_Fe/GldA"/>
</dbReference>
<dbReference type="AlphaFoldDB" id="A0A9P7ZV53"/>
<dbReference type="GeneID" id="70295414"/>
<feature type="region of interest" description="Disordered" evidence="2">
    <location>
        <begin position="172"/>
        <end position="196"/>
    </location>
</feature>
<feature type="domain" description="Alcohol dehydrogenase iron-type/glycerol dehydrogenase GldA" evidence="3">
    <location>
        <begin position="61"/>
        <end position="172"/>
    </location>
</feature>
<keyword evidence="1" id="KW-0560">Oxidoreductase</keyword>
<dbReference type="EMBL" id="MU251243">
    <property type="protein sequence ID" value="KAG9258381.1"/>
    <property type="molecule type" value="Genomic_DNA"/>
</dbReference>